<sequence>GRWIDVRRRFRARDTPWLPDSGASSGTPGARGGPVARASSETPLRQYRGDGQNGDEQRREDHRLHRL</sequence>
<proteinExistence type="predicted"/>
<protein>
    <submittedName>
        <fullName evidence="2">Uncharacterized protein</fullName>
    </submittedName>
</protein>
<feature type="non-terminal residue" evidence="2">
    <location>
        <position position="1"/>
    </location>
</feature>
<reference evidence="2" key="1">
    <citation type="submission" date="2020-02" db="EMBL/GenBank/DDBJ databases">
        <authorList>
            <person name="Meier V. D."/>
        </authorList>
    </citation>
    <scope>NUCLEOTIDE SEQUENCE</scope>
    <source>
        <strain evidence="2">AVDCRST_MAG25</strain>
    </source>
</reference>
<feature type="compositionally biased region" description="Basic and acidic residues" evidence="1">
    <location>
        <begin position="55"/>
        <end position="67"/>
    </location>
</feature>
<gene>
    <name evidence="2" type="ORF">AVDCRST_MAG25-2805</name>
</gene>
<accession>A0A6J4S0G9</accession>
<name>A0A6J4S0G9_9ACTN</name>
<dbReference type="EMBL" id="CADCVI010000186">
    <property type="protein sequence ID" value="CAA9481663.1"/>
    <property type="molecule type" value="Genomic_DNA"/>
</dbReference>
<feature type="non-terminal residue" evidence="2">
    <location>
        <position position="67"/>
    </location>
</feature>
<organism evidence="2">
    <name type="scientific">uncultured Rubrobacteraceae bacterium</name>
    <dbReference type="NCBI Taxonomy" id="349277"/>
    <lineage>
        <taxon>Bacteria</taxon>
        <taxon>Bacillati</taxon>
        <taxon>Actinomycetota</taxon>
        <taxon>Rubrobacteria</taxon>
        <taxon>Rubrobacterales</taxon>
        <taxon>Rubrobacteraceae</taxon>
        <taxon>environmental samples</taxon>
    </lineage>
</organism>
<evidence type="ECO:0000313" key="2">
    <source>
        <dbReference type="EMBL" id="CAA9481663.1"/>
    </source>
</evidence>
<dbReference type="AlphaFoldDB" id="A0A6J4S0G9"/>
<evidence type="ECO:0000256" key="1">
    <source>
        <dbReference type="SAM" id="MobiDB-lite"/>
    </source>
</evidence>
<feature type="region of interest" description="Disordered" evidence="1">
    <location>
        <begin position="14"/>
        <end position="67"/>
    </location>
</feature>